<dbReference type="InterPro" id="IPR032342">
    <property type="entry name" value="DUF4861"/>
</dbReference>
<evidence type="ECO:0000313" key="2">
    <source>
        <dbReference type="Proteomes" id="UP001139344"/>
    </source>
</evidence>
<dbReference type="RefSeq" id="WP_240097205.1">
    <property type="nucleotide sequence ID" value="NZ_JAJSON010000015.1"/>
</dbReference>
<protein>
    <submittedName>
        <fullName evidence="1">DUF4861 domain-containing protein</fullName>
    </submittedName>
</protein>
<dbReference type="Pfam" id="PF16153">
    <property type="entry name" value="DUF4861"/>
    <property type="match status" value="1"/>
</dbReference>
<dbReference type="PROSITE" id="PS51257">
    <property type="entry name" value="PROKAR_LIPOPROTEIN"/>
    <property type="match status" value="1"/>
</dbReference>
<dbReference type="AlphaFoldDB" id="A0A9X2A5F1"/>
<keyword evidence="2" id="KW-1185">Reference proteome</keyword>
<sequence>MKNLFFLILTIGFVVSCKNENDSKKSTKLPTEPFKDTISNSQTYAEISVRKGGSWKENNYIGGKYENVKELEVPKNHTDHSGFIKYEGPGWENQNVAYRLYLDWRNAIDIFGKRVDTLVLPFVGQDDFGSYHEDAEWGLDILKAGKSLGIGGFGRFMNDTVAHFRNVENTTATINNLESSSSVDIFYEAWTTGNETIDLEAKLSIFPEGLYTKVELFPSKEIEGLATGIVKHVPELIKKQSDNSKWAYIATFGAQTLVNDTDKLGMAVFYNTEQLDKIVNGENDHLVIFKPTTEKITYYFLGAWEQQKNGIATKKEFNKYLIKTLKYLESNNIENN</sequence>
<accession>A0A9X2A5F1</accession>
<dbReference type="Proteomes" id="UP001139344">
    <property type="component" value="Unassembled WGS sequence"/>
</dbReference>
<reference evidence="1" key="1">
    <citation type="submission" date="2021-12" db="EMBL/GenBank/DDBJ databases">
        <title>Description of Gramella crocea sp. nov., a new bacterium isolated from activated sludge.</title>
        <authorList>
            <person name="Zhang X."/>
        </authorList>
    </citation>
    <scope>NUCLEOTIDE SEQUENCE</scope>
    <source>
        <strain evidence="1">YB25</strain>
    </source>
</reference>
<organism evidence="1 2">
    <name type="scientific">Christiangramia crocea</name>
    <dbReference type="NCBI Taxonomy" id="2904124"/>
    <lineage>
        <taxon>Bacteria</taxon>
        <taxon>Pseudomonadati</taxon>
        <taxon>Bacteroidota</taxon>
        <taxon>Flavobacteriia</taxon>
        <taxon>Flavobacteriales</taxon>
        <taxon>Flavobacteriaceae</taxon>
        <taxon>Christiangramia</taxon>
    </lineage>
</organism>
<dbReference type="EMBL" id="JAJSON010000015">
    <property type="protein sequence ID" value="MCG9971175.1"/>
    <property type="molecule type" value="Genomic_DNA"/>
</dbReference>
<comment type="caution">
    <text evidence="1">The sequence shown here is derived from an EMBL/GenBank/DDBJ whole genome shotgun (WGS) entry which is preliminary data.</text>
</comment>
<gene>
    <name evidence="1" type="ORF">LU635_05950</name>
</gene>
<evidence type="ECO:0000313" key="1">
    <source>
        <dbReference type="EMBL" id="MCG9971175.1"/>
    </source>
</evidence>
<name>A0A9X2A5F1_9FLAO</name>
<proteinExistence type="predicted"/>